<proteinExistence type="predicted"/>
<evidence type="ECO:0000313" key="2">
    <source>
        <dbReference type="EMBL" id="QHT90688.1"/>
    </source>
</evidence>
<organism evidence="2">
    <name type="scientific">viral metagenome</name>
    <dbReference type="NCBI Taxonomy" id="1070528"/>
    <lineage>
        <taxon>unclassified sequences</taxon>
        <taxon>metagenomes</taxon>
        <taxon>organismal metagenomes</taxon>
    </lineage>
</organism>
<evidence type="ECO:0000256" key="1">
    <source>
        <dbReference type="SAM" id="Phobius"/>
    </source>
</evidence>
<accession>A0A6C0ICB1</accession>
<dbReference type="EMBL" id="MN740156">
    <property type="protein sequence ID" value="QHT90688.1"/>
    <property type="molecule type" value="Genomic_DNA"/>
</dbReference>
<reference evidence="2" key="1">
    <citation type="journal article" date="2020" name="Nature">
        <title>Giant virus diversity and host interactions through global metagenomics.</title>
        <authorList>
            <person name="Schulz F."/>
            <person name="Roux S."/>
            <person name="Paez-Espino D."/>
            <person name="Jungbluth S."/>
            <person name="Walsh D.A."/>
            <person name="Denef V.J."/>
            <person name="McMahon K.D."/>
            <person name="Konstantinidis K.T."/>
            <person name="Eloe-Fadrosh E.A."/>
            <person name="Kyrpides N.C."/>
            <person name="Woyke T."/>
        </authorList>
    </citation>
    <scope>NUCLEOTIDE SEQUENCE</scope>
    <source>
        <strain evidence="2">GVMAG-M-3300023184-71</strain>
    </source>
</reference>
<keyword evidence="1" id="KW-0472">Membrane</keyword>
<feature type="transmembrane region" description="Helical" evidence="1">
    <location>
        <begin position="148"/>
        <end position="167"/>
    </location>
</feature>
<name>A0A6C0ICB1_9ZZZZ</name>
<keyword evidence="1" id="KW-1133">Transmembrane helix</keyword>
<dbReference type="AlphaFoldDB" id="A0A6C0ICB1"/>
<keyword evidence="1" id="KW-0812">Transmembrane</keyword>
<protein>
    <submittedName>
        <fullName evidence="2">Uncharacterized protein</fullName>
    </submittedName>
</protein>
<sequence>MQLSRLWKMTPTARRQRLQQWFHQLPPWPMMLYEAFSYLSVWNYVSLWLFPHASFTTYTCLWCSVGGSYLAWIYPRCLPVHYLHLQLGFWETVVMDLMAHQLPRWRALMEIHVSPWSWFPRSLVMVYFILFGIENIQHRYTLRKRDMLAIWILTEISFFLCVQKYHVGPITYGNSSKNL</sequence>